<dbReference type="PROSITE" id="PS50111">
    <property type="entry name" value="CHEMOTAXIS_TRANSDUC_2"/>
    <property type="match status" value="1"/>
</dbReference>
<organism evidence="7 8">
    <name type="scientific">Pseudodesulfovibrio profundus</name>
    <dbReference type="NCBI Taxonomy" id="57320"/>
    <lineage>
        <taxon>Bacteria</taxon>
        <taxon>Pseudomonadati</taxon>
        <taxon>Thermodesulfobacteriota</taxon>
        <taxon>Desulfovibrionia</taxon>
        <taxon>Desulfovibrionales</taxon>
        <taxon>Desulfovibrionaceae</taxon>
    </lineage>
</organism>
<dbReference type="PANTHER" id="PTHR43531">
    <property type="entry name" value="PROTEIN ICFG"/>
    <property type="match status" value="1"/>
</dbReference>
<dbReference type="GO" id="GO:0004888">
    <property type="term" value="F:transmembrane signaling receptor activity"/>
    <property type="evidence" value="ECO:0007669"/>
    <property type="project" value="TreeGrafter"/>
</dbReference>
<reference evidence="8" key="1">
    <citation type="submission" date="2017-09" db="EMBL/GenBank/DDBJ databases">
        <authorList>
            <person name="Regsiter A."/>
            <person name="William W."/>
        </authorList>
    </citation>
    <scope>NUCLEOTIDE SEQUENCE [LARGE SCALE GENOMIC DNA]</scope>
    <source>
        <strain evidence="8">500-1</strain>
    </source>
</reference>
<sequence>MGIRTKLLASLLSVALVLMVGGAAVIFFQFGNLERSFVNMVIESKVDGVRQSIDAMSDSALNQAALFSRDSAVVKAFELANTGDMNDAVDPTLQQAREQLRASLGPTLKGYKEVVGSSFRAHFHLPTARSLVRVWREKQARKKGQWVDISDDLSSFRNTVIDVNATKQPIKGIEPGRGGFTIRGLAPITGPDGTHLGSVEVLIGFDGVLKSLEAGGDMEALLYMDAGLLPITTRLQDPTKNPVRDDKYVLVYGQDSSTTQDLIDGELLAKGFTDTTVTQEGDRALGAFPVKDYRGKVIGTIVMSMDISAQQAMITTAMWTILGIMFLFIAIPIGIVLWVINHSIMRPMRHCAQIAAKISQGDLRDICVEERKDEMGVILSAMQTMSEKLTGTLSSVQTITSDVTEGCDHLASASDVLSQGATEQAAALEEVTASMTEMSSSIQEAAEIARETEGIANKAAGDAEVGGQAVDRTLEAMKKIADEISIIEDIARQTNLLALNAAIEAARAGEAGKGFAVVAAEVRKLAERSGVAAAGISELSVSSVAQAQEAGDMLKQIVPDIKQTAARIQDISAATASQSTGVKEVTRGLQGSETVVQQNAATAEQVAATAGKLSTRSQDLQEHISFFKISDMTCAGDPYDADAPPHVVTARTNRIPLESDQDDGFEKF</sequence>
<evidence type="ECO:0000256" key="4">
    <source>
        <dbReference type="SAM" id="Phobius"/>
    </source>
</evidence>
<keyword evidence="3" id="KW-0807">Transducer</keyword>
<dbReference type="RefSeq" id="WP_097011720.1">
    <property type="nucleotide sequence ID" value="NZ_LT907975.1"/>
</dbReference>
<dbReference type="SMART" id="SM00283">
    <property type="entry name" value="MA"/>
    <property type="match status" value="1"/>
</dbReference>
<gene>
    <name evidence="7" type="ORF">DPRO_1809</name>
</gene>
<evidence type="ECO:0000313" key="7">
    <source>
        <dbReference type="EMBL" id="SOB58709.1"/>
    </source>
</evidence>
<protein>
    <submittedName>
        <fullName evidence="7">Chemotaxis sensory transducer</fullName>
    </submittedName>
</protein>
<keyword evidence="4" id="KW-0812">Transmembrane</keyword>
<evidence type="ECO:0000259" key="5">
    <source>
        <dbReference type="PROSITE" id="PS50111"/>
    </source>
</evidence>
<accession>A0A2C8F8E7</accession>
<dbReference type="SMART" id="SM00304">
    <property type="entry name" value="HAMP"/>
    <property type="match status" value="1"/>
</dbReference>
<keyword evidence="8" id="KW-1185">Reference proteome</keyword>
<evidence type="ECO:0000256" key="2">
    <source>
        <dbReference type="ARBA" id="ARBA00029447"/>
    </source>
</evidence>
<feature type="domain" description="Methyl-accepting transducer" evidence="5">
    <location>
        <begin position="399"/>
        <end position="614"/>
    </location>
</feature>
<name>A0A2C8F8E7_9BACT</name>
<dbReference type="SUPFAM" id="SSF103190">
    <property type="entry name" value="Sensory domain-like"/>
    <property type="match status" value="1"/>
</dbReference>
<dbReference type="InterPro" id="IPR029150">
    <property type="entry name" value="dCache_3"/>
</dbReference>
<dbReference type="InterPro" id="IPR003660">
    <property type="entry name" value="HAMP_dom"/>
</dbReference>
<dbReference type="CDD" id="cd06225">
    <property type="entry name" value="HAMP"/>
    <property type="match status" value="1"/>
</dbReference>
<dbReference type="InterPro" id="IPR004089">
    <property type="entry name" value="MCPsignal_dom"/>
</dbReference>
<evidence type="ECO:0000259" key="6">
    <source>
        <dbReference type="PROSITE" id="PS50885"/>
    </source>
</evidence>
<keyword evidence="4" id="KW-0472">Membrane</keyword>
<dbReference type="SUPFAM" id="SSF58104">
    <property type="entry name" value="Methyl-accepting chemotaxis protein (MCP) signaling domain"/>
    <property type="match status" value="1"/>
</dbReference>
<dbReference type="Pfam" id="PF00672">
    <property type="entry name" value="HAMP"/>
    <property type="match status" value="1"/>
</dbReference>
<dbReference type="InterPro" id="IPR051310">
    <property type="entry name" value="MCP_chemotaxis"/>
</dbReference>
<keyword evidence="4" id="KW-1133">Transmembrane helix</keyword>
<dbReference type="KEGG" id="pprf:DPRO_1809"/>
<feature type="domain" description="HAMP" evidence="6">
    <location>
        <begin position="342"/>
        <end position="394"/>
    </location>
</feature>
<dbReference type="PANTHER" id="PTHR43531:SF11">
    <property type="entry name" value="METHYL-ACCEPTING CHEMOTAXIS PROTEIN 3"/>
    <property type="match status" value="1"/>
</dbReference>
<dbReference type="OrthoDB" id="9816383at2"/>
<dbReference type="EMBL" id="LT907975">
    <property type="protein sequence ID" value="SOB58709.1"/>
    <property type="molecule type" value="Genomic_DNA"/>
</dbReference>
<dbReference type="GO" id="GO:0005886">
    <property type="term" value="C:plasma membrane"/>
    <property type="evidence" value="ECO:0007669"/>
    <property type="project" value="TreeGrafter"/>
</dbReference>
<dbReference type="Gene3D" id="1.10.287.950">
    <property type="entry name" value="Methyl-accepting chemotaxis protein"/>
    <property type="match status" value="1"/>
</dbReference>
<dbReference type="Proteomes" id="UP000219215">
    <property type="component" value="Chromosome DPRO"/>
</dbReference>
<feature type="transmembrane region" description="Helical" evidence="4">
    <location>
        <begin position="317"/>
        <end position="340"/>
    </location>
</feature>
<dbReference type="PROSITE" id="PS50885">
    <property type="entry name" value="HAMP"/>
    <property type="match status" value="1"/>
</dbReference>
<evidence type="ECO:0000256" key="3">
    <source>
        <dbReference type="PROSITE-ProRule" id="PRU00284"/>
    </source>
</evidence>
<dbReference type="AlphaFoldDB" id="A0A2C8F8E7"/>
<dbReference type="Pfam" id="PF00015">
    <property type="entry name" value="MCPsignal"/>
    <property type="match status" value="1"/>
</dbReference>
<proteinExistence type="inferred from homology"/>
<evidence type="ECO:0000256" key="1">
    <source>
        <dbReference type="ARBA" id="ARBA00022500"/>
    </source>
</evidence>
<dbReference type="InterPro" id="IPR029151">
    <property type="entry name" value="Sensor-like_sf"/>
</dbReference>
<comment type="similarity">
    <text evidence="2">Belongs to the methyl-accepting chemotaxis (MCP) protein family.</text>
</comment>
<evidence type="ECO:0000313" key="8">
    <source>
        <dbReference type="Proteomes" id="UP000219215"/>
    </source>
</evidence>
<dbReference type="CDD" id="cd11386">
    <property type="entry name" value="MCP_signal"/>
    <property type="match status" value="1"/>
</dbReference>
<dbReference type="Pfam" id="PF14827">
    <property type="entry name" value="dCache_3"/>
    <property type="match status" value="1"/>
</dbReference>
<dbReference type="GO" id="GO:0006935">
    <property type="term" value="P:chemotaxis"/>
    <property type="evidence" value="ECO:0007669"/>
    <property type="project" value="UniProtKB-KW"/>
</dbReference>
<keyword evidence="1" id="KW-0145">Chemotaxis</keyword>
<dbReference type="GO" id="GO:0007165">
    <property type="term" value="P:signal transduction"/>
    <property type="evidence" value="ECO:0007669"/>
    <property type="project" value="UniProtKB-KW"/>
</dbReference>